<dbReference type="InterPro" id="IPR013087">
    <property type="entry name" value="Znf_C2H2_type"/>
</dbReference>
<feature type="domain" description="C2H2-type" evidence="1">
    <location>
        <begin position="49"/>
        <end position="71"/>
    </location>
</feature>
<dbReference type="EMBL" id="JAVHJL010000002">
    <property type="protein sequence ID" value="KAK6509407.1"/>
    <property type="molecule type" value="Genomic_DNA"/>
</dbReference>
<dbReference type="PANTHER" id="PTHR46095">
    <property type="entry name" value="ZINC FINGER PROTEIN 593"/>
    <property type="match status" value="1"/>
</dbReference>
<evidence type="ECO:0000313" key="3">
    <source>
        <dbReference type="Proteomes" id="UP001370758"/>
    </source>
</evidence>
<dbReference type="InterPro" id="IPR036236">
    <property type="entry name" value="Znf_C2H2_sf"/>
</dbReference>
<keyword evidence="3" id="KW-1185">Reference proteome</keyword>
<organism evidence="2 3">
    <name type="scientific">Arthrobotrys musiformis</name>
    <dbReference type="NCBI Taxonomy" id="47236"/>
    <lineage>
        <taxon>Eukaryota</taxon>
        <taxon>Fungi</taxon>
        <taxon>Dikarya</taxon>
        <taxon>Ascomycota</taxon>
        <taxon>Pezizomycotina</taxon>
        <taxon>Orbiliomycetes</taxon>
        <taxon>Orbiliales</taxon>
        <taxon>Orbiliaceae</taxon>
        <taxon>Arthrobotrys</taxon>
    </lineage>
</organism>
<dbReference type="AlphaFoldDB" id="A0AAV9WK80"/>
<dbReference type="Proteomes" id="UP001370758">
    <property type="component" value="Unassembled WGS sequence"/>
</dbReference>
<dbReference type="PROSITE" id="PS00028">
    <property type="entry name" value="ZINC_FINGER_C2H2_1"/>
    <property type="match status" value="1"/>
</dbReference>
<gene>
    <name evidence="2" type="primary">BUD20</name>
    <name evidence="2" type="ORF">TWF481_004153</name>
</gene>
<dbReference type="SUPFAM" id="SSF57667">
    <property type="entry name" value="beta-beta-alpha zinc fingers"/>
    <property type="match status" value="1"/>
</dbReference>
<dbReference type="Gene3D" id="3.30.160.60">
    <property type="entry name" value="Classic Zinc Finger"/>
    <property type="match status" value="1"/>
</dbReference>
<sequence length="163" mass="18250">MGPQRLLKTRNRTRDLDQISTDLSSPHRLSQHLSLLPLDELPALGQLYCTPCARFLESQHALSHHQRSKTHKKRLKLLSEPAYSHEEANAAVGRGIDNGSSSFDVLTAQVMGRVGRDRIQAAKKAARASAREKVLDQDMEVEVTQDNAPQLVEKVYDDDDNDL</sequence>
<evidence type="ECO:0000313" key="2">
    <source>
        <dbReference type="EMBL" id="KAK6509407.1"/>
    </source>
</evidence>
<evidence type="ECO:0000259" key="1">
    <source>
        <dbReference type="PROSITE" id="PS00028"/>
    </source>
</evidence>
<comment type="caution">
    <text evidence="2">The sequence shown here is derived from an EMBL/GenBank/DDBJ whole genome shotgun (WGS) entry which is preliminary data.</text>
</comment>
<protein>
    <submittedName>
        <fullName evidence="2">Bud site selection protein 20</fullName>
    </submittedName>
</protein>
<proteinExistence type="predicted"/>
<accession>A0AAV9WK80</accession>
<dbReference type="InterPro" id="IPR051879">
    <property type="entry name" value="C2H2-ZF_Maturation_Protein"/>
</dbReference>
<dbReference type="PANTHER" id="PTHR46095:SF1">
    <property type="entry name" value="ZINC FINGER PROTEIN 593"/>
    <property type="match status" value="1"/>
</dbReference>
<reference evidence="2 3" key="1">
    <citation type="submission" date="2023-08" db="EMBL/GenBank/DDBJ databases">
        <authorList>
            <person name="Palmer J.M."/>
        </authorList>
    </citation>
    <scope>NUCLEOTIDE SEQUENCE [LARGE SCALE GENOMIC DNA]</scope>
    <source>
        <strain evidence="2 3">TWF481</strain>
    </source>
</reference>
<name>A0AAV9WK80_9PEZI</name>